<comment type="similarity">
    <text evidence="1 4">Belongs to the universal ribosomal protein uL16 family.</text>
</comment>
<reference evidence="5" key="1">
    <citation type="submission" date="2019-09" db="EMBL/GenBank/DDBJ databases">
        <authorList>
            <person name="Liu S.-L."/>
            <person name="Chiang Y.-R."/>
            <person name="Fu H.-Y."/>
        </authorList>
    </citation>
    <scope>NUCLEOTIDE SEQUENCE</scope>
    <source>
        <strain evidence="5">THAL066</strain>
    </source>
</reference>
<geneLocation type="mitochondrion" evidence="5"/>
<evidence type="ECO:0000256" key="1">
    <source>
        <dbReference type="ARBA" id="ARBA00008931"/>
    </source>
</evidence>
<dbReference type="GO" id="GO:0032543">
    <property type="term" value="P:mitochondrial translation"/>
    <property type="evidence" value="ECO:0007669"/>
    <property type="project" value="TreeGrafter"/>
</dbReference>
<dbReference type="GO" id="GO:0003735">
    <property type="term" value="F:structural constituent of ribosome"/>
    <property type="evidence" value="ECO:0007669"/>
    <property type="project" value="InterPro"/>
</dbReference>
<proteinExistence type="inferred from homology"/>
<dbReference type="PANTHER" id="PTHR12220:SF13">
    <property type="entry name" value="LARGE RIBOSOMAL SUBUNIT PROTEIN UL16M"/>
    <property type="match status" value="1"/>
</dbReference>
<dbReference type="RefSeq" id="YP_009968195.1">
    <property type="nucleotide sequence ID" value="NC_051882.1"/>
</dbReference>
<dbReference type="SUPFAM" id="SSF54686">
    <property type="entry name" value="Ribosomal protein L16p/L10e"/>
    <property type="match status" value="1"/>
</dbReference>
<organism evidence="5">
    <name type="scientific">Cyanidiococcus yangmingshanensis</name>
    <dbReference type="NCBI Taxonomy" id="2690220"/>
    <lineage>
        <taxon>Eukaryota</taxon>
        <taxon>Rhodophyta</taxon>
        <taxon>Bangiophyceae</taxon>
        <taxon>Cyanidiales</taxon>
        <taxon>Cyanidiaceae</taxon>
        <taxon>Cyanidiococcus</taxon>
    </lineage>
</organism>
<evidence type="ECO:0000313" key="5">
    <source>
        <dbReference type="EMBL" id="QMX77296.1"/>
    </source>
</evidence>
<dbReference type="Gene3D" id="3.90.1170.10">
    <property type="entry name" value="Ribosomal protein L10e/L16"/>
    <property type="match status" value="1"/>
</dbReference>
<dbReference type="AlphaFoldDB" id="A0A7G5VUC9"/>
<protein>
    <submittedName>
        <fullName evidence="5">50S ribosomal protein L16</fullName>
    </submittedName>
</protein>
<keyword evidence="2 4" id="KW-0689">Ribosomal protein</keyword>
<keyword evidence="3 4" id="KW-0687">Ribonucleoprotein</keyword>
<dbReference type="GeneID" id="60450171"/>
<dbReference type="CDD" id="cd01433">
    <property type="entry name" value="Ribosomal_L16_L10e"/>
    <property type="match status" value="1"/>
</dbReference>
<dbReference type="InterPro" id="IPR036920">
    <property type="entry name" value="Ribosomal_uL16_sf"/>
</dbReference>
<dbReference type="GO" id="GO:0019843">
    <property type="term" value="F:rRNA binding"/>
    <property type="evidence" value="ECO:0007669"/>
    <property type="project" value="InterPro"/>
</dbReference>
<accession>A0A7G5VUC9</accession>
<gene>
    <name evidence="5" type="primary">rpl16</name>
</gene>
<dbReference type="PRINTS" id="PR00060">
    <property type="entry name" value="RIBOSOMALL16"/>
</dbReference>
<dbReference type="InterPro" id="IPR016180">
    <property type="entry name" value="Ribosomal_uL16_dom"/>
</dbReference>
<sequence length="146" mass="16507">MQSYKQKFVKNHLLSLKKKTKNCYTNNYGKFGLKALSSGYITVSQIETVKKLCLKFVKYHNTTFNTVNQCATIWSRENPLIFTTSKGSETRIGGGKGSLKTKIIRVSSGQILLEFNLDSIITAKKLVNLISVRLPIKVCLAYNFNF</sequence>
<dbReference type="EMBL" id="MN431656">
    <property type="protein sequence ID" value="QMX77296.1"/>
    <property type="molecule type" value="Genomic_DNA"/>
</dbReference>
<dbReference type="Pfam" id="PF00252">
    <property type="entry name" value="Ribosomal_L16"/>
    <property type="match status" value="1"/>
</dbReference>
<dbReference type="PANTHER" id="PTHR12220">
    <property type="entry name" value="50S/60S RIBOSOMAL PROTEIN L16"/>
    <property type="match status" value="1"/>
</dbReference>
<evidence type="ECO:0000256" key="4">
    <source>
        <dbReference type="RuleBase" id="RU004413"/>
    </source>
</evidence>
<name>A0A7G5VUC9_9RHOD</name>
<evidence type="ECO:0000256" key="3">
    <source>
        <dbReference type="ARBA" id="ARBA00023274"/>
    </source>
</evidence>
<evidence type="ECO:0000256" key="2">
    <source>
        <dbReference type="ARBA" id="ARBA00022980"/>
    </source>
</evidence>
<dbReference type="InterPro" id="IPR047873">
    <property type="entry name" value="Ribosomal_uL16"/>
</dbReference>
<dbReference type="InterPro" id="IPR000114">
    <property type="entry name" value="Ribosomal_uL16_bact-type"/>
</dbReference>
<dbReference type="GO" id="GO:0005762">
    <property type="term" value="C:mitochondrial large ribosomal subunit"/>
    <property type="evidence" value="ECO:0007669"/>
    <property type="project" value="TreeGrafter"/>
</dbReference>
<keyword evidence="5" id="KW-0496">Mitochondrion</keyword>